<evidence type="ECO:0000256" key="1">
    <source>
        <dbReference type="SAM" id="MobiDB-lite"/>
    </source>
</evidence>
<reference evidence="3 4" key="3">
    <citation type="journal article" date="2020" name="BMC Genomics">
        <title>Intraspecific diversification of the crop wild relative Brassica cretica Lam. using demographic model selection.</title>
        <authorList>
            <person name="Kioukis A."/>
            <person name="Michalopoulou V.A."/>
            <person name="Briers L."/>
            <person name="Pirintsos S."/>
            <person name="Studholme D.J."/>
            <person name="Pavlidis P."/>
            <person name="Sarris P.F."/>
        </authorList>
    </citation>
    <scope>NUCLEOTIDE SEQUENCE [LARGE SCALE GENOMIC DNA]</scope>
    <source>
        <strain evidence="4">cv. PFS-1207/04</strain>
        <strain evidence="3">PFS-1207/04</strain>
    </source>
</reference>
<evidence type="ECO:0000313" key="2">
    <source>
        <dbReference type="EMBL" id="KAF2533779.1"/>
    </source>
</evidence>
<protein>
    <submittedName>
        <fullName evidence="2">Uncharacterized protein</fullName>
    </submittedName>
</protein>
<dbReference type="EMBL" id="QGKV02000299">
    <property type="protein sequence ID" value="KAF3594997.1"/>
    <property type="molecule type" value="Genomic_DNA"/>
</dbReference>
<dbReference type="EMBL" id="QGKY02002305">
    <property type="protein sequence ID" value="KAF2533779.1"/>
    <property type="molecule type" value="Genomic_DNA"/>
</dbReference>
<proteinExistence type="predicted"/>
<evidence type="ECO:0000313" key="4">
    <source>
        <dbReference type="Proteomes" id="UP000266723"/>
    </source>
</evidence>
<sequence length="84" mass="9565">MDPSHVVPDTATNEPSSRDGIDLARSETTKFREDMWPLSVMMFPCLPNDESHAFSSCLNVIAIDRICTRDQIPPLFKEEEEHES</sequence>
<feature type="region of interest" description="Disordered" evidence="1">
    <location>
        <begin position="1"/>
        <end position="23"/>
    </location>
</feature>
<gene>
    <name evidence="3" type="ORF">DY000_02021003</name>
    <name evidence="2" type="ORF">F2Q70_00029391</name>
</gene>
<accession>A0A3N6R324</accession>
<organism evidence="2">
    <name type="scientific">Brassica cretica</name>
    <name type="common">Mustard</name>
    <dbReference type="NCBI Taxonomy" id="69181"/>
    <lineage>
        <taxon>Eukaryota</taxon>
        <taxon>Viridiplantae</taxon>
        <taxon>Streptophyta</taxon>
        <taxon>Embryophyta</taxon>
        <taxon>Tracheophyta</taxon>
        <taxon>Spermatophyta</taxon>
        <taxon>Magnoliopsida</taxon>
        <taxon>eudicotyledons</taxon>
        <taxon>Gunneridae</taxon>
        <taxon>Pentapetalae</taxon>
        <taxon>rosids</taxon>
        <taxon>malvids</taxon>
        <taxon>Brassicales</taxon>
        <taxon>Brassicaceae</taxon>
        <taxon>Brassiceae</taxon>
        <taxon>Brassica</taxon>
    </lineage>
</organism>
<comment type="caution">
    <text evidence="2">The sequence shown here is derived from an EMBL/GenBank/DDBJ whole genome shotgun (WGS) entry which is preliminary data.</text>
</comment>
<reference evidence="3" key="2">
    <citation type="submission" date="2019-12" db="EMBL/GenBank/DDBJ databases">
        <authorList>
            <person name="Studholme D.J."/>
            <person name="Sarris P."/>
        </authorList>
    </citation>
    <scope>NUCLEOTIDE SEQUENCE</scope>
    <source>
        <strain evidence="3">PFS-1207/04</strain>
        <tissue evidence="3">Leaf</tissue>
    </source>
</reference>
<evidence type="ECO:0000313" key="3">
    <source>
        <dbReference type="EMBL" id="KAF3594997.1"/>
    </source>
</evidence>
<dbReference type="Proteomes" id="UP000266723">
    <property type="component" value="Unassembled WGS sequence"/>
</dbReference>
<dbReference type="AlphaFoldDB" id="A0A3N6R324"/>
<keyword evidence="4" id="KW-1185">Reference proteome</keyword>
<name>A0A3N6R324_BRACR</name>
<reference evidence="2" key="1">
    <citation type="submission" date="2019-12" db="EMBL/GenBank/DDBJ databases">
        <title>Genome sequencing and annotation of Brassica cretica.</title>
        <authorList>
            <person name="Studholme D.J."/>
            <person name="Sarris P.F."/>
        </authorList>
    </citation>
    <scope>NUCLEOTIDE SEQUENCE</scope>
    <source>
        <strain evidence="2">PFS-102/07</strain>
        <tissue evidence="2">Leaf</tissue>
    </source>
</reference>